<dbReference type="PANTHER" id="PTHR11562">
    <property type="entry name" value="CATION EFFLUX PROTEIN/ ZINC TRANSPORTER"/>
    <property type="match status" value="1"/>
</dbReference>
<name>A0A512PBY4_9CELL</name>
<dbReference type="Pfam" id="PF16916">
    <property type="entry name" value="ZT_dimer"/>
    <property type="match status" value="1"/>
</dbReference>
<dbReference type="InterPro" id="IPR036837">
    <property type="entry name" value="Cation_efflux_CTD_sf"/>
</dbReference>
<dbReference type="InterPro" id="IPR058533">
    <property type="entry name" value="Cation_efflux_TM"/>
</dbReference>
<evidence type="ECO:0000256" key="5">
    <source>
        <dbReference type="ARBA" id="ARBA00022989"/>
    </source>
</evidence>
<keyword evidence="5 9" id="KW-1133">Transmembrane helix</keyword>
<dbReference type="SUPFAM" id="SSF161111">
    <property type="entry name" value="Cation efflux protein transmembrane domain-like"/>
    <property type="match status" value="1"/>
</dbReference>
<feature type="transmembrane region" description="Helical" evidence="9">
    <location>
        <begin position="152"/>
        <end position="172"/>
    </location>
</feature>
<reference evidence="12 13" key="1">
    <citation type="submission" date="2019-07" db="EMBL/GenBank/DDBJ databases">
        <title>Whole genome shotgun sequence of Cellulomonas soli NBRC 109434.</title>
        <authorList>
            <person name="Hosoyama A."/>
            <person name="Uohara A."/>
            <person name="Ohji S."/>
            <person name="Ichikawa N."/>
        </authorList>
    </citation>
    <scope>NUCLEOTIDE SEQUENCE [LARGE SCALE GENOMIC DNA]</scope>
    <source>
        <strain evidence="12 13">NBRC 109434</strain>
    </source>
</reference>
<evidence type="ECO:0000256" key="1">
    <source>
        <dbReference type="ARBA" id="ARBA00004141"/>
    </source>
</evidence>
<accession>A0A512PBY4</accession>
<feature type="compositionally biased region" description="Low complexity" evidence="8">
    <location>
        <begin position="34"/>
        <end position="44"/>
    </location>
</feature>
<feature type="region of interest" description="Disordered" evidence="8">
    <location>
        <begin position="1"/>
        <end position="44"/>
    </location>
</feature>
<proteinExistence type="inferred from homology"/>
<evidence type="ECO:0000313" key="13">
    <source>
        <dbReference type="Proteomes" id="UP000321798"/>
    </source>
</evidence>
<dbReference type="EMBL" id="BKAL01000004">
    <property type="protein sequence ID" value="GEP68717.1"/>
    <property type="molecule type" value="Genomic_DNA"/>
</dbReference>
<sequence length="337" mass="34510">MSTPHGAHGADDPAPHPERRPHGHGRSHGHTHTHAPTQGQGTAAQAHRGRLATVLVLTVTVLVAEVVGAVLSGSFALLADAGHMLTDALGVGLALAATALAARPATASRTFGWQRAEILAALVNGVVVGVVGLGVLVGGVRRLLEPVAVDGGLMLAVALVGLVANGIGLALLQRGQAESLNVRGAYLEVLGDLLGSVAVVVAAVVVLTTGYLRADAIASVLIGLMVLPRAVQLLREVGVVLLEGTPRGVDLDAVRTHICGVPGVLGVHDLHAWTITSGVPVLSAHVEVPDDVLERGEAGRVLGDLRRCLAGHFDVDHCTFQLEPPSVDEDQEAHGHA</sequence>
<dbReference type="InterPro" id="IPR027469">
    <property type="entry name" value="Cation_efflux_TMD_sf"/>
</dbReference>
<dbReference type="OrthoDB" id="9809646at2"/>
<feature type="compositionally biased region" description="Basic residues" evidence="8">
    <location>
        <begin position="21"/>
        <end position="33"/>
    </location>
</feature>
<keyword evidence="6" id="KW-0406">Ion transport</keyword>
<evidence type="ECO:0000256" key="9">
    <source>
        <dbReference type="SAM" id="Phobius"/>
    </source>
</evidence>
<dbReference type="SUPFAM" id="SSF160240">
    <property type="entry name" value="Cation efflux protein cytoplasmic domain-like"/>
    <property type="match status" value="1"/>
</dbReference>
<feature type="transmembrane region" description="Helical" evidence="9">
    <location>
        <begin position="184"/>
        <end position="205"/>
    </location>
</feature>
<evidence type="ECO:0000256" key="4">
    <source>
        <dbReference type="ARBA" id="ARBA00022692"/>
    </source>
</evidence>
<feature type="compositionally biased region" description="Basic and acidic residues" evidence="8">
    <location>
        <begin position="8"/>
        <end position="20"/>
    </location>
</feature>
<comment type="subcellular location">
    <subcellularLocation>
        <location evidence="1">Membrane</location>
        <topology evidence="1">Multi-pass membrane protein</topology>
    </subcellularLocation>
</comment>
<dbReference type="InterPro" id="IPR027470">
    <property type="entry name" value="Cation_efflux_CTD"/>
</dbReference>
<dbReference type="InterPro" id="IPR050681">
    <property type="entry name" value="CDF/SLC30A"/>
</dbReference>
<evidence type="ECO:0000259" key="11">
    <source>
        <dbReference type="Pfam" id="PF16916"/>
    </source>
</evidence>
<dbReference type="Pfam" id="PF01545">
    <property type="entry name" value="Cation_efflux"/>
    <property type="match status" value="1"/>
</dbReference>
<dbReference type="NCBIfam" id="TIGR01297">
    <property type="entry name" value="CDF"/>
    <property type="match status" value="1"/>
</dbReference>
<evidence type="ECO:0000256" key="2">
    <source>
        <dbReference type="ARBA" id="ARBA00008873"/>
    </source>
</evidence>
<comment type="caution">
    <text evidence="12">The sequence shown here is derived from an EMBL/GenBank/DDBJ whole genome shotgun (WGS) entry which is preliminary data.</text>
</comment>
<keyword evidence="13" id="KW-1185">Reference proteome</keyword>
<feature type="transmembrane region" description="Helical" evidence="9">
    <location>
        <begin position="54"/>
        <end position="78"/>
    </location>
</feature>
<dbReference type="RefSeq" id="WP_146952478.1">
    <property type="nucleotide sequence ID" value="NZ_BAABBJ010000003.1"/>
</dbReference>
<keyword evidence="7 9" id="KW-0472">Membrane</keyword>
<keyword evidence="4 9" id="KW-0812">Transmembrane</keyword>
<gene>
    <name evidence="12" type="ORF">CSO01_14320</name>
</gene>
<protein>
    <submittedName>
        <fullName evidence="12">Cation transporter</fullName>
    </submittedName>
</protein>
<dbReference type="Proteomes" id="UP000321798">
    <property type="component" value="Unassembled WGS sequence"/>
</dbReference>
<feature type="domain" description="Cation efflux protein transmembrane" evidence="10">
    <location>
        <begin position="54"/>
        <end position="242"/>
    </location>
</feature>
<evidence type="ECO:0000256" key="6">
    <source>
        <dbReference type="ARBA" id="ARBA00023065"/>
    </source>
</evidence>
<evidence type="ECO:0000259" key="10">
    <source>
        <dbReference type="Pfam" id="PF01545"/>
    </source>
</evidence>
<evidence type="ECO:0000313" key="12">
    <source>
        <dbReference type="EMBL" id="GEP68717.1"/>
    </source>
</evidence>
<feature type="transmembrane region" description="Helical" evidence="9">
    <location>
        <begin position="118"/>
        <end position="140"/>
    </location>
</feature>
<organism evidence="12 13">
    <name type="scientific">Cellulomonas soli</name>
    <dbReference type="NCBI Taxonomy" id="931535"/>
    <lineage>
        <taxon>Bacteria</taxon>
        <taxon>Bacillati</taxon>
        <taxon>Actinomycetota</taxon>
        <taxon>Actinomycetes</taxon>
        <taxon>Micrococcales</taxon>
        <taxon>Cellulomonadaceae</taxon>
        <taxon>Cellulomonas</taxon>
    </lineage>
</organism>
<evidence type="ECO:0000256" key="7">
    <source>
        <dbReference type="ARBA" id="ARBA00023136"/>
    </source>
</evidence>
<evidence type="ECO:0000256" key="8">
    <source>
        <dbReference type="SAM" id="MobiDB-lite"/>
    </source>
</evidence>
<comment type="similarity">
    <text evidence="2">Belongs to the cation diffusion facilitator (CDF) transporter (TC 2.A.4) family. SLC30A subfamily.</text>
</comment>
<feature type="transmembrane region" description="Helical" evidence="9">
    <location>
        <begin position="84"/>
        <end position="106"/>
    </location>
</feature>
<evidence type="ECO:0000256" key="3">
    <source>
        <dbReference type="ARBA" id="ARBA00022448"/>
    </source>
</evidence>
<dbReference type="Gene3D" id="1.20.1510.10">
    <property type="entry name" value="Cation efflux protein transmembrane domain"/>
    <property type="match status" value="1"/>
</dbReference>
<dbReference type="PANTHER" id="PTHR11562:SF17">
    <property type="entry name" value="RE54080P-RELATED"/>
    <property type="match status" value="1"/>
</dbReference>
<dbReference type="GO" id="GO:0005886">
    <property type="term" value="C:plasma membrane"/>
    <property type="evidence" value="ECO:0007669"/>
    <property type="project" value="TreeGrafter"/>
</dbReference>
<feature type="domain" description="Cation efflux protein cytoplasmic" evidence="11">
    <location>
        <begin position="246"/>
        <end position="324"/>
    </location>
</feature>
<dbReference type="AlphaFoldDB" id="A0A512PBY4"/>
<keyword evidence="3" id="KW-0813">Transport</keyword>
<dbReference type="GO" id="GO:0005385">
    <property type="term" value="F:zinc ion transmembrane transporter activity"/>
    <property type="evidence" value="ECO:0007669"/>
    <property type="project" value="TreeGrafter"/>
</dbReference>
<dbReference type="InterPro" id="IPR002524">
    <property type="entry name" value="Cation_efflux"/>
</dbReference>